<feature type="domain" description="SnoaL-like" evidence="2">
    <location>
        <begin position="275"/>
        <end position="367"/>
    </location>
</feature>
<dbReference type="InterPro" id="IPR050266">
    <property type="entry name" value="AB_hydrolase_sf"/>
</dbReference>
<protein>
    <recommendedName>
        <fullName evidence="6">Alpha/beta hydrolase</fullName>
    </recommendedName>
</protein>
<dbReference type="SUPFAM" id="SSF54427">
    <property type="entry name" value="NTF2-like"/>
    <property type="match status" value="1"/>
</dbReference>
<keyword evidence="5" id="KW-1185">Reference proteome</keyword>
<dbReference type="SUPFAM" id="SSF53474">
    <property type="entry name" value="alpha/beta-Hydrolases"/>
    <property type="match status" value="1"/>
</dbReference>
<dbReference type="Proteomes" id="UP000238413">
    <property type="component" value="Chromosome"/>
</dbReference>
<evidence type="ECO:0008006" key="6">
    <source>
        <dbReference type="Google" id="ProtNLM"/>
    </source>
</evidence>
<dbReference type="Gene3D" id="3.10.450.50">
    <property type="match status" value="1"/>
</dbReference>
<keyword evidence="1" id="KW-0378">Hydrolase</keyword>
<feature type="domain" description="AB hydrolase-1" evidence="3">
    <location>
        <begin position="23"/>
        <end position="247"/>
    </location>
</feature>
<dbReference type="InterPro" id="IPR032710">
    <property type="entry name" value="NTF2-like_dom_sf"/>
</dbReference>
<reference evidence="4 5" key="1">
    <citation type="submission" date="2018-02" db="EMBL/GenBank/DDBJ databases">
        <title>Complete genome sequence of Streptomyces dengpaensis, the producer of angucyclines.</title>
        <authorList>
            <person name="Yumei L."/>
        </authorList>
    </citation>
    <scope>NUCLEOTIDE SEQUENCE [LARGE SCALE GENOMIC DNA]</scope>
    <source>
        <strain evidence="4 5">XZHG99</strain>
    </source>
</reference>
<evidence type="ECO:0000259" key="2">
    <source>
        <dbReference type="Pfam" id="PF12680"/>
    </source>
</evidence>
<dbReference type="InterPro" id="IPR037401">
    <property type="entry name" value="SnoaL-like"/>
</dbReference>
<name>A0ABM6SJS8_9ACTN</name>
<dbReference type="InterPro" id="IPR000073">
    <property type="entry name" value="AB_hydrolase_1"/>
</dbReference>
<sequence length="401" mass="42625">MRTERIGTTGVRFRRGGAGDVAVVFVHGFLDDQYIWDALTAELQSPVEYVTVDLAGCGDRTAADGVFGYDRFTDEVGAVVDALGKPFVIVGQSMGSAVAELVAAARPDRALGLVLVTPVPLAGTHLPDEMIEQFRSLGGSLEGQRGVRNQLSVALPDGEFDRLLATGVRVRPEVVRDFADTWNNGHAAGSEPSRFTGPVLIVRGEGDGFVTEELVNGGVAPRFGSVETVSVAKGGHWVHAEQPAAVATHLDRFLSGIAASGGRTASQDERPQGWTGAFAQQSSEAFDEAFAADVVLEASVLTRPIEGRDQVKNVMGTASVIYESLAFTQETANGQQTYLEWEATAFGGVRMQGVTVLTKDAQGQIVRAAIHHRPLGAVLRFSGELRERLSGVVPADLFHQG</sequence>
<dbReference type="Pfam" id="PF12697">
    <property type="entry name" value="Abhydrolase_6"/>
    <property type="match status" value="1"/>
</dbReference>
<gene>
    <name evidence="4" type="ORF">C4B68_01860</name>
</gene>
<dbReference type="EMBL" id="CP026652">
    <property type="protein sequence ID" value="AVH54762.1"/>
    <property type="molecule type" value="Genomic_DNA"/>
</dbReference>
<dbReference type="Pfam" id="PF12680">
    <property type="entry name" value="SnoaL_2"/>
    <property type="match status" value="1"/>
</dbReference>
<evidence type="ECO:0000313" key="4">
    <source>
        <dbReference type="EMBL" id="AVH54762.1"/>
    </source>
</evidence>
<evidence type="ECO:0000259" key="3">
    <source>
        <dbReference type="Pfam" id="PF12697"/>
    </source>
</evidence>
<dbReference type="PANTHER" id="PTHR43798:SF31">
    <property type="entry name" value="AB HYDROLASE SUPERFAMILY PROTEIN YCLE"/>
    <property type="match status" value="1"/>
</dbReference>
<evidence type="ECO:0000313" key="5">
    <source>
        <dbReference type="Proteomes" id="UP000238413"/>
    </source>
</evidence>
<dbReference type="Gene3D" id="3.40.50.1820">
    <property type="entry name" value="alpha/beta hydrolase"/>
    <property type="match status" value="1"/>
</dbReference>
<organism evidence="4 5">
    <name type="scientific">Streptomyces dengpaensis</name>
    <dbReference type="NCBI Taxonomy" id="2049881"/>
    <lineage>
        <taxon>Bacteria</taxon>
        <taxon>Bacillati</taxon>
        <taxon>Actinomycetota</taxon>
        <taxon>Actinomycetes</taxon>
        <taxon>Kitasatosporales</taxon>
        <taxon>Streptomycetaceae</taxon>
        <taxon>Streptomyces</taxon>
    </lineage>
</organism>
<dbReference type="PANTHER" id="PTHR43798">
    <property type="entry name" value="MONOACYLGLYCEROL LIPASE"/>
    <property type="match status" value="1"/>
</dbReference>
<dbReference type="InterPro" id="IPR029058">
    <property type="entry name" value="AB_hydrolase_fold"/>
</dbReference>
<accession>A0ABM6SJS8</accession>
<dbReference type="RefSeq" id="WP_099506092.1">
    <property type="nucleotide sequence ID" value="NZ_CP026652.1"/>
</dbReference>
<proteinExistence type="predicted"/>
<evidence type="ECO:0000256" key="1">
    <source>
        <dbReference type="ARBA" id="ARBA00022801"/>
    </source>
</evidence>